<comment type="caution">
    <text evidence="2">The sequence shown here is derived from an EMBL/GenBank/DDBJ whole genome shotgun (WGS) entry which is preliminary data.</text>
</comment>
<evidence type="ECO:0000256" key="1">
    <source>
        <dbReference type="ARBA" id="ARBA00023125"/>
    </source>
</evidence>
<dbReference type="AlphaFoldDB" id="A0A1R0ZB42"/>
<organism evidence="2 3">
    <name type="scientific">Paenibacillus odorifer</name>
    <dbReference type="NCBI Taxonomy" id="189426"/>
    <lineage>
        <taxon>Bacteria</taxon>
        <taxon>Bacillati</taxon>
        <taxon>Bacillota</taxon>
        <taxon>Bacilli</taxon>
        <taxon>Bacillales</taxon>
        <taxon>Paenibacillaceae</taxon>
        <taxon>Paenibacillus</taxon>
    </lineage>
</organism>
<gene>
    <name evidence="2" type="ORF">BSK65_22935</name>
</gene>
<protein>
    <submittedName>
        <fullName evidence="2">Uncharacterized protein</fullName>
    </submittedName>
</protein>
<evidence type="ECO:0000313" key="3">
    <source>
        <dbReference type="Proteomes" id="UP000187425"/>
    </source>
</evidence>
<dbReference type="Proteomes" id="UP000187425">
    <property type="component" value="Unassembled WGS sequence"/>
</dbReference>
<dbReference type="Gene3D" id="1.10.150.130">
    <property type="match status" value="1"/>
</dbReference>
<dbReference type="OrthoDB" id="2596789at2"/>
<reference evidence="2 3" key="1">
    <citation type="submission" date="2016-11" db="EMBL/GenBank/DDBJ databases">
        <title>Paenibacillus species isolates.</title>
        <authorList>
            <person name="Beno S.M."/>
        </authorList>
    </citation>
    <scope>NUCLEOTIDE SEQUENCE [LARGE SCALE GENOMIC DNA]</scope>
    <source>
        <strain evidence="2 3">FSL H7-0443</strain>
    </source>
</reference>
<dbReference type="RefSeq" id="WP_076286087.1">
    <property type="nucleotide sequence ID" value="NZ_MPTW01000016.1"/>
</dbReference>
<name>A0A1R0ZB42_9BACL</name>
<dbReference type="EMBL" id="MPTW01000016">
    <property type="protein sequence ID" value="OME66038.1"/>
    <property type="molecule type" value="Genomic_DNA"/>
</dbReference>
<accession>A0A1R0ZB42</accession>
<dbReference type="GO" id="GO:0003677">
    <property type="term" value="F:DNA binding"/>
    <property type="evidence" value="ECO:0007669"/>
    <property type="project" value="UniProtKB-KW"/>
</dbReference>
<keyword evidence="1" id="KW-0238">DNA-binding</keyword>
<sequence>MKSDLMNLWKKEFLEFDDTYINHVSKFVDYLNIIGKANQPNNIVIEDITDCVGHYNRIAKINTKTSMENHLEAIKSFYKFLVSKHYTNDIFNNMVSYQDFKDSLTHRYNLVPVKERGIWSDAELIQIIESLDSYFEKNDLSKLSKTNEIKKFYKFLVLRIFIKLTLIAPAKKSIISYLRINDFSSDYRSVVVNSVTIKIPNGLKRDIVFSIECIENNLKKKSDANDRLLDFLYPDTFSVERLNDFFCLFLKNHPDIIELVPDSDTFELEGIMNSALLGLVQSNVNPALISKISGVKISSLEKKFYNNGFHINNSDELINNEISKNSYYHYI</sequence>
<evidence type="ECO:0000313" key="2">
    <source>
        <dbReference type="EMBL" id="OME66038.1"/>
    </source>
</evidence>
<dbReference type="InterPro" id="IPR010998">
    <property type="entry name" value="Integrase_recombinase_N"/>
</dbReference>
<proteinExistence type="predicted"/>